<proteinExistence type="inferred from homology"/>
<evidence type="ECO:0000256" key="2">
    <source>
        <dbReference type="ARBA" id="ARBA00007951"/>
    </source>
</evidence>
<dbReference type="PANTHER" id="PTHR10030:SF37">
    <property type="entry name" value="ALPHA-L-FUCOSIDASE-RELATED"/>
    <property type="match status" value="1"/>
</dbReference>
<keyword evidence="5" id="KW-0378">Hydrolase</keyword>
<keyword evidence="10" id="KW-1185">Reference proteome</keyword>
<dbReference type="SMART" id="SM00812">
    <property type="entry name" value="Alpha_L_fucos"/>
    <property type="match status" value="1"/>
</dbReference>
<dbReference type="InterPro" id="IPR000933">
    <property type="entry name" value="Glyco_hydro_29"/>
</dbReference>
<comment type="function">
    <text evidence="1">Alpha-L-fucosidase is responsible for hydrolyzing the alpha-1,6-linked fucose joined to the reducing-end N-acetylglucosamine of the carbohydrate moieties of glycoproteins.</text>
</comment>
<evidence type="ECO:0000256" key="6">
    <source>
        <dbReference type="ARBA" id="ARBA00023180"/>
    </source>
</evidence>
<sequence length="350" mass="40029">MRSATPLSFHVLTQRPGWTYADYAKEFTAEFYNPGQWAELFQASGAKYVVQVTKHHEGFTSWPSARSFNWNAKDIGPNRDLVGELADAIRTRTDLHFGVYHSLFEWFNPVYLQDKAANFTTQYFVSSKTMPELYELVNRYKPDVLWSDGDGQAQDTYWNSTNFLAWLYNESPVKDSVVVNDRWGTNCNCKHGGFLTCTDRYNPKKLQKRKFENAMTIQQGSWGFNREAPLSRFLSIETLIETLVQTVSCGGNILVNVGPTKEGVITPIYEERLRQMGSWLKVNGEAIYKSVPWTHQNDTVNPSIWYTTTKASPTTWQSTGQVGITVAIPDISFADMPCKWAWVFKLTNVK</sequence>
<dbReference type="PIRSF" id="PIRSF001092">
    <property type="entry name" value="Alpha-L-fucosidase"/>
    <property type="match status" value="1"/>
</dbReference>
<evidence type="ECO:0000313" key="9">
    <source>
        <dbReference type="EMBL" id="KAK7484425.1"/>
    </source>
</evidence>
<dbReference type="AlphaFoldDB" id="A0ABD0KBI4"/>
<dbReference type="Pfam" id="PF01120">
    <property type="entry name" value="Alpha_L_fucos"/>
    <property type="match status" value="1"/>
</dbReference>
<organism evidence="9 10">
    <name type="scientific">Batillaria attramentaria</name>
    <dbReference type="NCBI Taxonomy" id="370345"/>
    <lineage>
        <taxon>Eukaryota</taxon>
        <taxon>Metazoa</taxon>
        <taxon>Spiralia</taxon>
        <taxon>Lophotrochozoa</taxon>
        <taxon>Mollusca</taxon>
        <taxon>Gastropoda</taxon>
        <taxon>Caenogastropoda</taxon>
        <taxon>Sorbeoconcha</taxon>
        <taxon>Cerithioidea</taxon>
        <taxon>Batillariidae</taxon>
        <taxon>Batillaria</taxon>
    </lineage>
</organism>
<dbReference type="SUPFAM" id="SSF51445">
    <property type="entry name" value="(Trans)glycosidases"/>
    <property type="match status" value="1"/>
</dbReference>
<dbReference type="InterPro" id="IPR016286">
    <property type="entry name" value="FUC_metazoa-typ"/>
</dbReference>
<keyword evidence="7" id="KW-0326">Glycosidase</keyword>
<keyword evidence="4" id="KW-0732">Signal</keyword>
<name>A0ABD0KBI4_9CAEN</name>
<comment type="caution">
    <text evidence="9">The sequence shown here is derived from an EMBL/GenBank/DDBJ whole genome shotgun (WGS) entry which is preliminary data.</text>
</comment>
<dbReference type="InterPro" id="IPR057739">
    <property type="entry name" value="Glyco_hydro_29_N"/>
</dbReference>
<dbReference type="Gene3D" id="3.20.20.80">
    <property type="entry name" value="Glycosidases"/>
    <property type="match status" value="1"/>
</dbReference>
<dbReference type="EC" id="3.2.1.51" evidence="3"/>
<evidence type="ECO:0000313" key="10">
    <source>
        <dbReference type="Proteomes" id="UP001519460"/>
    </source>
</evidence>
<reference evidence="9 10" key="1">
    <citation type="journal article" date="2023" name="Sci. Data">
        <title>Genome assembly of the Korean intertidal mud-creeper Batillaria attramentaria.</title>
        <authorList>
            <person name="Patra A.K."/>
            <person name="Ho P.T."/>
            <person name="Jun S."/>
            <person name="Lee S.J."/>
            <person name="Kim Y."/>
            <person name="Won Y.J."/>
        </authorList>
    </citation>
    <scope>NUCLEOTIDE SEQUENCE [LARGE SCALE GENOMIC DNA]</scope>
    <source>
        <strain evidence="9">Wonlab-2016</strain>
    </source>
</reference>
<evidence type="ECO:0000256" key="4">
    <source>
        <dbReference type="ARBA" id="ARBA00022729"/>
    </source>
</evidence>
<feature type="domain" description="Glycoside hydrolase family 29 N-terminal" evidence="8">
    <location>
        <begin position="9"/>
        <end position="285"/>
    </location>
</feature>
<evidence type="ECO:0000256" key="1">
    <source>
        <dbReference type="ARBA" id="ARBA00004071"/>
    </source>
</evidence>
<dbReference type="Proteomes" id="UP001519460">
    <property type="component" value="Unassembled WGS sequence"/>
</dbReference>
<accession>A0ABD0KBI4</accession>
<dbReference type="GO" id="GO:0004560">
    <property type="term" value="F:alpha-L-fucosidase activity"/>
    <property type="evidence" value="ECO:0007669"/>
    <property type="project" value="UniProtKB-EC"/>
</dbReference>
<evidence type="ECO:0000256" key="7">
    <source>
        <dbReference type="ARBA" id="ARBA00023295"/>
    </source>
</evidence>
<protein>
    <recommendedName>
        <fullName evidence="3">alpha-L-fucosidase</fullName>
        <ecNumber evidence="3">3.2.1.51</ecNumber>
    </recommendedName>
</protein>
<evidence type="ECO:0000259" key="8">
    <source>
        <dbReference type="Pfam" id="PF01120"/>
    </source>
</evidence>
<dbReference type="InterPro" id="IPR017853">
    <property type="entry name" value="GH"/>
</dbReference>
<keyword evidence="6" id="KW-0325">Glycoprotein</keyword>
<dbReference type="PRINTS" id="PR00741">
    <property type="entry name" value="GLHYDRLASE29"/>
</dbReference>
<dbReference type="FunFam" id="3.20.20.80:FF:000027">
    <property type="entry name" value="Alpha-L-fucosidase"/>
    <property type="match status" value="1"/>
</dbReference>
<gene>
    <name evidence="9" type="ORF">BaRGS_00024310</name>
</gene>
<comment type="similarity">
    <text evidence="2">Belongs to the glycosyl hydrolase 29 family.</text>
</comment>
<evidence type="ECO:0000256" key="3">
    <source>
        <dbReference type="ARBA" id="ARBA00012662"/>
    </source>
</evidence>
<dbReference type="PANTHER" id="PTHR10030">
    <property type="entry name" value="ALPHA-L-FUCOSIDASE"/>
    <property type="match status" value="1"/>
</dbReference>
<evidence type="ECO:0000256" key="5">
    <source>
        <dbReference type="ARBA" id="ARBA00022801"/>
    </source>
</evidence>
<dbReference type="EMBL" id="JACVVK020000210">
    <property type="protein sequence ID" value="KAK7484425.1"/>
    <property type="molecule type" value="Genomic_DNA"/>
</dbReference>